<feature type="transmembrane region" description="Helical" evidence="8">
    <location>
        <begin position="260"/>
        <end position="280"/>
    </location>
</feature>
<feature type="transmembrane region" description="Helical" evidence="8">
    <location>
        <begin position="189"/>
        <end position="208"/>
    </location>
</feature>
<organism evidence="9 10">
    <name type="scientific">Oleiharenicola lentus</name>
    <dbReference type="NCBI Taxonomy" id="2508720"/>
    <lineage>
        <taxon>Bacteria</taxon>
        <taxon>Pseudomonadati</taxon>
        <taxon>Verrucomicrobiota</taxon>
        <taxon>Opitutia</taxon>
        <taxon>Opitutales</taxon>
        <taxon>Opitutaceae</taxon>
        <taxon>Oleiharenicola</taxon>
    </lineage>
</organism>
<feature type="transmembrane region" description="Helical" evidence="8">
    <location>
        <begin position="131"/>
        <end position="151"/>
    </location>
</feature>
<dbReference type="RefSeq" id="WP_129046154.1">
    <property type="nucleotide sequence ID" value="NZ_SDHX01000001.1"/>
</dbReference>
<evidence type="ECO:0000256" key="6">
    <source>
        <dbReference type="ARBA" id="ARBA00022989"/>
    </source>
</evidence>
<evidence type="ECO:0000256" key="7">
    <source>
        <dbReference type="ARBA" id="ARBA00023136"/>
    </source>
</evidence>
<dbReference type="GO" id="GO:0005886">
    <property type="term" value="C:plasma membrane"/>
    <property type="evidence" value="ECO:0007669"/>
    <property type="project" value="UniProtKB-SubCell"/>
</dbReference>
<dbReference type="GO" id="GO:0055085">
    <property type="term" value="P:transmembrane transport"/>
    <property type="evidence" value="ECO:0007669"/>
    <property type="project" value="InterPro"/>
</dbReference>
<evidence type="ECO:0000313" key="10">
    <source>
        <dbReference type="Proteomes" id="UP000290218"/>
    </source>
</evidence>
<evidence type="ECO:0000256" key="4">
    <source>
        <dbReference type="ARBA" id="ARBA00022475"/>
    </source>
</evidence>
<evidence type="ECO:0000256" key="1">
    <source>
        <dbReference type="ARBA" id="ARBA00004651"/>
    </source>
</evidence>
<feature type="transmembrane region" description="Helical" evidence="8">
    <location>
        <begin position="228"/>
        <end position="248"/>
    </location>
</feature>
<keyword evidence="5 8" id="KW-0812">Transmembrane</keyword>
<feature type="transmembrane region" description="Helical" evidence="8">
    <location>
        <begin position="163"/>
        <end position="182"/>
    </location>
</feature>
<keyword evidence="4" id="KW-1003">Cell membrane</keyword>
<keyword evidence="10" id="KW-1185">Reference proteome</keyword>
<name>A0A4Q1C7L4_9BACT</name>
<dbReference type="EMBL" id="SDHX01000001">
    <property type="protein sequence ID" value="RXK54791.1"/>
    <property type="molecule type" value="Genomic_DNA"/>
</dbReference>
<evidence type="ECO:0000256" key="3">
    <source>
        <dbReference type="ARBA" id="ARBA00022448"/>
    </source>
</evidence>
<comment type="caution">
    <text evidence="9">The sequence shown here is derived from an EMBL/GenBank/DDBJ whole genome shotgun (WGS) entry which is preliminary data.</text>
</comment>
<feature type="transmembrane region" description="Helical" evidence="8">
    <location>
        <begin position="68"/>
        <end position="88"/>
    </location>
</feature>
<keyword evidence="6 8" id="KW-1133">Transmembrane helix</keyword>
<dbReference type="InterPro" id="IPR038770">
    <property type="entry name" value="Na+/solute_symporter_sf"/>
</dbReference>
<dbReference type="Pfam" id="PF03547">
    <property type="entry name" value="Mem_trans"/>
    <property type="match status" value="2"/>
</dbReference>
<evidence type="ECO:0000256" key="5">
    <source>
        <dbReference type="ARBA" id="ARBA00022692"/>
    </source>
</evidence>
<reference evidence="9 10" key="1">
    <citation type="submission" date="2019-01" db="EMBL/GenBank/DDBJ databases">
        <title>Lacunisphaera sp. strain TWA-58.</title>
        <authorList>
            <person name="Chen W.-M."/>
        </authorList>
    </citation>
    <scope>NUCLEOTIDE SEQUENCE [LARGE SCALE GENOMIC DNA]</scope>
    <source>
        <strain evidence="9 10">TWA-58</strain>
    </source>
</reference>
<dbReference type="InterPro" id="IPR004776">
    <property type="entry name" value="Mem_transp_PIN-like"/>
</dbReference>
<comment type="subcellular location">
    <subcellularLocation>
        <location evidence="1">Cell membrane</location>
        <topology evidence="1">Multi-pass membrane protein</topology>
    </subcellularLocation>
</comment>
<evidence type="ECO:0000313" key="9">
    <source>
        <dbReference type="EMBL" id="RXK54791.1"/>
    </source>
</evidence>
<proteinExistence type="inferred from homology"/>
<feature type="transmembrane region" description="Helical" evidence="8">
    <location>
        <begin position="286"/>
        <end position="306"/>
    </location>
</feature>
<accession>A0A4Q1C7L4</accession>
<sequence>MMSYGQLFLAVAPVIALIGLGLPLRRLNWISEAGEETLLNLIVRVLTPALIFESVVRRATVSDAGDVLLPPLAGFLLTTVSLTVGWYAAKALGLTIGHGLRTFALAVGLTNYGYLPLPIMDQVFGPESRAWLFMHNAGVEAAIWTTGVLIVTGESPRSAWRKLLNMPLLALGVALAVKLTGLGAHIPEVVWTFIHALAVCAVPLGLLMTGASFAPHLNDPKQLVNPRVIATAWLLRLAVLPWIFLLAARYAPVPVELKQVLVVQAAMPTAVVSVIVARIYGGQPLVAVQIILGTTALAVFTIPFWIKFGLAFVGLVP</sequence>
<keyword evidence="7 8" id="KW-0472">Membrane</keyword>
<dbReference type="PANTHER" id="PTHR36838:SF1">
    <property type="entry name" value="SLR1864 PROTEIN"/>
    <property type="match status" value="1"/>
</dbReference>
<evidence type="ECO:0000256" key="2">
    <source>
        <dbReference type="ARBA" id="ARBA00010145"/>
    </source>
</evidence>
<comment type="similarity">
    <text evidence="2">Belongs to the auxin efflux carrier (TC 2.A.69) family.</text>
</comment>
<dbReference type="Proteomes" id="UP000290218">
    <property type="component" value="Unassembled WGS sequence"/>
</dbReference>
<dbReference type="AlphaFoldDB" id="A0A4Q1C7L4"/>
<keyword evidence="3" id="KW-0813">Transport</keyword>
<protein>
    <submittedName>
        <fullName evidence="9">AEC family transporter</fullName>
    </submittedName>
</protein>
<evidence type="ECO:0000256" key="8">
    <source>
        <dbReference type="SAM" id="Phobius"/>
    </source>
</evidence>
<feature type="transmembrane region" description="Helical" evidence="8">
    <location>
        <begin position="100"/>
        <end position="119"/>
    </location>
</feature>
<gene>
    <name evidence="9" type="ORF">ESB00_02520</name>
</gene>
<dbReference type="PANTHER" id="PTHR36838">
    <property type="entry name" value="AUXIN EFFLUX CARRIER FAMILY PROTEIN"/>
    <property type="match status" value="1"/>
</dbReference>
<dbReference type="Gene3D" id="1.20.1530.20">
    <property type="match status" value="1"/>
</dbReference>
<dbReference type="OrthoDB" id="9815385at2"/>